<dbReference type="Gene3D" id="3.30.470.20">
    <property type="entry name" value="ATP-grasp fold, B domain"/>
    <property type="match status" value="1"/>
</dbReference>
<name>A0ABU3WDJ3_9GAMM</name>
<dbReference type="RefSeq" id="WP_317082657.1">
    <property type="nucleotide sequence ID" value="NZ_JASVDY010000002.1"/>
</dbReference>
<organism evidence="1 2">
    <name type="scientific">Acinetobacter chinensis</name>
    <dbReference type="NCBI Taxonomy" id="2004650"/>
    <lineage>
        <taxon>Bacteria</taxon>
        <taxon>Pseudomonadati</taxon>
        <taxon>Pseudomonadota</taxon>
        <taxon>Gammaproteobacteria</taxon>
        <taxon>Moraxellales</taxon>
        <taxon>Moraxellaceae</taxon>
        <taxon>Acinetobacter</taxon>
    </lineage>
</organism>
<dbReference type="Pfam" id="PF14398">
    <property type="entry name" value="ATPgrasp_YheCD"/>
    <property type="match status" value="1"/>
</dbReference>
<gene>
    <name evidence="1" type="ORF">QR674_05735</name>
</gene>
<protein>
    <submittedName>
        <fullName evidence="1">YheC/YheD family protein</fullName>
    </submittedName>
</protein>
<sequence>MKVGFLRFDQNPTIKVRAIAYICHYHNIDFFYFQPEDVDFEKKKINGRFFINENWEYRETDFPDLIDNAPSIAKYRSFYDEMTKYVPFMCFRIGNKKKVQNILEKDGEFSHILIETEEVEGFEKFDHFLNRMKSVILKPNGGNMGRNIIKISKIGNDYKVETDGEIINLSNLKKWFDEHDFRGYIQQEYVNSLSKNNLPFDIRIHVRRGLNKKWNVVKVYPRIGINQNVTSNISQGGSISKLVGFLKNNYEDYEEIQKKLNKFARDFPPYFQKFYNYDLDALGIDIGLDKEGNLKLFEVNTYPGSNFLDIEDSVVRVHYYHSFAKQGL</sequence>
<dbReference type="EMBL" id="JASVDY010000002">
    <property type="protein sequence ID" value="MDV2468480.1"/>
    <property type="molecule type" value="Genomic_DNA"/>
</dbReference>
<dbReference type="Proteomes" id="UP001278188">
    <property type="component" value="Unassembled WGS sequence"/>
</dbReference>
<keyword evidence="2" id="KW-1185">Reference proteome</keyword>
<dbReference type="SUPFAM" id="SSF56059">
    <property type="entry name" value="Glutathione synthetase ATP-binding domain-like"/>
    <property type="match status" value="1"/>
</dbReference>
<reference evidence="1 2" key="1">
    <citation type="submission" date="2023-06" db="EMBL/GenBank/DDBJ databases">
        <title>Genomic Analysis of Acinetobacter Strains Recovered from South Australian Aquatic Samples provides Insights into the Circulation of Antibiotic Resistance determinants in the Environment.</title>
        <authorList>
            <person name="Tobin L."/>
            <person name="Jarocki V.M."/>
            <person name="Kenyon J."/>
            <person name="Drigo B."/>
            <person name="Donner E."/>
            <person name="Djordjevic S.P."/>
            <person name="Hamidian M."/>
        </authorList>
    </citation>
    <scope>NUCLEOTIDE SEQUENCE [LARGE SCALE GENOMIC DNA]</scope>
    <source>
        <strain evidence="1 2">SAAc652</strain>
    </source>
</reference>
<comment type="caution">
    <text evidence="1">The sequence shown here is derived from an EMBL/GenBank/DDBJ whole genome shotgun (WGS) entry which is preliminary data.</text>
</comment>
<proteinExistence type="predicted"/>
<dbReference type="InterPro" id="IPR026838">
    <property type="entry name" value="YheC/D"/>
</dbReference>
<evidence type="ECO:0000313" key="1">
    <source>
        <dbReference type="EMBL" id="MDV2468480.1"/>
    </source>
</evidence>
<accession>A0ABU3WDJ3</accession>
<evidence type="ECO:0000313" key="2">
    <source>
        <dbReference type="Proteomes" id="UP001278188"/>
    </source>
</evidence>